<dbReference type="OrthoDB" id="9790331at2"/>
<dbReference type="Pfam" id="PF01243">
    <property type="entry name" value="PNPOx_N"/>
    <property type="match status" value="1"/>
</dbReference>
<dbReference type="NCBIfam" id="TIGR04025">
    <property type="entry name" value="PPOX_FMN_DR2398"/>
    <property type="match status" value="1"/>
</dbReference>
<dbReference type="Gene3D" id="2.30.110.10">
    <property type="entry name" value="Electron Transport, Fmn-binding Protein, Chain A"/>
    <property type="match status" value="1"/>
</dbReference>
<dbReference type="SUPFAM" id="SSF50475">
    <property type="entry name" value="FMN-binding split barrel"/>
    <property type="match status" value="1"/>
</dbReference>
<dbReference type="AlphaFoldDB" id="A0A1H8Y6A7"/>
<dbReference type="RefSeq" id="WP_091620272.1">
    <property type="nucleotide sequence ID" value="NZ_FOEF01000011.1"/>
</dbReference>
<dbReference type="InterPro" id="IPR012349">
    <property type="entry name" value="Split_barrel_FMN-bd"/>
</dbReference>
<evidence type="ECO:0000259" key="1">
    <source>
        <dbReference type="Pfam" id="PF01243"/>
    </source>
</evidence>
<feature type="domain" description="Pyridoxamine 5'-phosphate oxidase N-terminal" evidence="1">
    <location>
        <begin position="43"/>
        <end position="160"/>
    </location>
</feature>
<keyword evidence="3" id="KW-1185">Reference proteome</keyword>
<evidence type="ECO:0000313" key="3">
    <source>
        <dbReference type="Proteomes" id="UP000198582"/>
    </source>
</evidence>
<protein>
    <recommendedName>
        <fullName evidence="1">Pyridoxamine 5'-phosphate oxidase N-terminal domain-containing protein</fullName>
    </recommendedName>
</protein>
<name>A0A1H8Y6A7_9PSEU</name>
<gene>
    <name evidence="2" type="ORF">SAMN04489732_111167</name>
</gene>
<dbReference type="STRING" id="394193.SAMN04489732_111167"/>
<reference evidence="2 3" key="1">
    <citation type="submission" date="2016-10" db="EMBL/GenBank/DDBJ databases">
        <authorList>
            <person name="de Groot N.N."/>
        </authorList>
    </citation>
    <scope>NUCLEOTIDE SEQUENCE [LARGE SCALE GENOMIC DNA]</scope>
    <source>
        <strain evidence="2 3">DSM 44993</strain>
    </source>
</reference>
<dbReference type="InterPro" id="IPR024029">
    <property type="entry name" value="Pyridox_Oxase_FMN-dep"/>
</dbReference>
<accession>A0A1H8Y6A7</accession>
<dbReference type="InterPro" id="IPR011576">
    <property type="entry name" value="Pyridox_Oxase_N"/>
</dbReference>
<dbReference type="EMBL" id="FOEF01000011">
    <property type="protein sequence ID" value="SEP47602.1"/>
    <property type="molecule type" value="Genomic_DNA"/>
</dbReference>
<evidence type="ECO:0000313" key="2">
    <source>
        <dbReference type="EMBL" id="SEP47602.1"/>
    </source>
</evidence>
<dbReference type="Proteomes" id="UP000198582">
    <property type="component" value="Unassembled WGS sequence"/>
</dbReference>
<organism evidence="2 3">
    <name type="scientific">Amycolatopsis saalfeldensis</name>
    <dbReference type="NCBI Taxonomy" id="394193"/>
    <lineage>
        <taxon>Bacteria</taxon>
        <taxon>Bacillati</taxon>
        <taxon>Actinomycetota</taxon>
        <taxon>Actinomycetes</taxon>
        <taxon>Pseudonocardiales</taxon>
        <taxon>Pseudonocardiaceae</taxon>
        <taxon>Amycolatopsis</taxon>
    </lineage>
</organism>
<dbReference type="PANTHER" id="PTHR42815">
    <property type="entry name" value="FAD-BINDING, PUTATIVE (AFU_ORTHOLOGUE AFUA_6G07600)-RELATED"/>
    <property type="match status" value="1"/>
</dbReference>
<dbReference type="PANTHER" id="PTHR42815:SF2">
    <property type="entry name" value="FAD-BINDING, PUTATIVE (AFU_ORTHOLOGUE AFUA_6G07600)-RELATED"/>
    <property type="match status" value="1"/>
</dbReference>
<proteinExistence type="predicted"/>
<sequence>MSEIPAHTAADDYAGIDHARLREIIGEPMRFIAEKKSLALGEFLVRFIAHSTFFCLATTDAESNLDISPKGDPPGSVKVLDPWTLALPERPGNRLADSFENILRNPAVALLFFVPGMRETLRVNGRATVSDDPALLRQLSAGGKPALLATVVRVEEAFTQCGKALIRAHLWEGDDRNLTEALTLGGGFYNLMIAQEAAKMADALGGSVGSIREIAEADYRANLV</sequence>